<name>A0ABP4ENT5_9ACTN</name>
<dbReference type="RefSeq" id="WP_344627906.1">
    <property type="nucleotide sequence ID" value="NZ_BAAALD010000126.1"/>
</dbReference>
<keyword evidence="3" id="KW-1185">Reference proteome</keyword>
<evidence type="ECO:0000313" key="2">
    <source>
        <dbReference type="EMBL" id="GAA1121537.1"/>
    </source>
</evidence>
<protein>
    <submittedName>
        <fullName evidence="2">Uncharacterized protein</fullName>
    </submittedName>
</protein>
<proteinExistence type="predicted"/>
<dbReference type="EMBL" id="BAAALD010000126">
    <property type="protein sequence ID" value="GAA1121537.1"/>
    <property type="molecule type" value="Genomic_DNA"/>
</dbReference>
<comment type="caution">
    <text evidence="2">The sequence shown here is derived from an EMBL/GenBank/DDBJ whole genome shotgun (WGS) entry which is preliminary data.</text>
</comment>
<organism evidence="2 3">
    <name type="scientific">Kitasatospora arboriphila</name>
    <dbReference type="NCBI Taxonomy" id="258052"/>
    <lineage>
        <taxon>Bacteria</taxon>
        <taxon>Bacillati</taxon>
        <taxon>Actinomycetota</taxon>
        <taxon>Actinomycetes</taxon>
        <taxon>Kitasatosporales</taxon>
        <taxon>Streptomycetaceae</taxon>
        <taxon>Kitasatospora</taxon>
    </lineage>
</organism>
<reference evidence="3" key="1">
    <citation type="journal article" date="2019" name="Int. J. Syst. Evol. Microbiol.">
        <title>The Global Catalogue of Microorganisms (GCM) 10K type strain sequencing project: providing services to taxonomists for standard genome sequencing and annotation.</title>
        <authorList>
            <consortium name="The Broad Institute Genomics Platform"/>
            <consortium name="The Broad Institute Genome Sequencing Center for Infectious Disease"/>
            <person name="Wu L."/>
            <person name="Ma J."/>
        </authorList>
    </citation>
    <scope>NUCLEOTIDE SEQUENCE [LARGE SCALE GENOMIC DNA]</scope>
    <source>
        <strain evidence="3">JCM 13002</strain>
    </source>
</reference>
<feature type="region of interest" description="Disordered" evidence="1">
    <location>
        <begin position="84"/>
        <end position="103"/>
    </location>
</feature>
<accession>A0ABP4ENT5</accession>
<sequence>MTTRHLLPPSPAHGGAVPLLLTTVTDVPGPAGASSISTARSTGAGAPPRRTRSPQPHRRVRRLLEITGADHLFALCGSIGAALNGHRPNTPLPREGMQTCRAS</sequence>
<evidence type="ECO:0000313" key="3">
    <source>
        <dbReference type="Proteomes" id="UP001499987"/>
    </source>
</evidence>
<feature type="region of interest" description="Disordered" evidence="1">
    <location>
        <begin position="26"/>
        <end position="57"/>
    </location>
</feature>
<gene>
    <name evidence="2" type="ORF">GCM10009663_71410</name>
</gene>
<dbReference type="Proteomes" id="UP001499987">
    <property type="component" value="Unassembled WGS sequence"/>
</dbReference>
<evidence type="ECO:0000256" key="1">
    <source>
        <dbReference type="SAM" id="MobiDB-lite"/>
    </source>
</evidence>